<dbReference type="SUPFAM" id="SSF46689">
    <property type="entry name" value="Homeodomain-like"/>
    <property type="match status" value="2"/>
</dbReference>
<dbReference type="InterPro" id="IPR009057">
    <property type="entry name" value="Homeodomain-like_sf"/>
</dbReference>
<dbReference type="Pfam" id="PF12833">
    <property type="entry name" value="HTH_18"/>
    <property type="match status" value="1"/>
</dbReference>
<dbReference type="SMART" id="SM00342">
    <property type="entry name" value="HTH_ARAC"/>
    <property type="match status" value="1"/>
</dbReference>
<dbReference type="PANTHER" id="PTHR43280">
    <property type="entry name" value="ARAC-FAMILY TRANSCRIPTIONAL REGULATOR"/>
    <property type="match status" value="1"/>
</dbReference>
<sequence>MTSYIHIDSGFSDISELSHDEHHAHEDYIVTLMVAGYVKLKGKQCVNITPGMLTLVPAGMPHALLEGKNMQVHWLSFSGRFFQLDEKNEFMRSFTAIRNGALPICKLAEERVSYVTSLFLEIQTELATGKSHKVLESLIYLVLNEANKASELTAIEINGHTKIDKAMRYIQAHSSEGISLKDVAHALHINSAHLASKMKQATGYSVGQWILKYRLKMAVELLLNTDEKVELIGYQAGWRDVTHFIRQFKKQYQQTPSAWRRTNKNQTHD</sequence>
<dbReference type="SUPFAM" id="SSF51215">
    <property type="entry name" value="Regulatory protein AraC"/>
    <property type="match status" value="1"/>
</dbReference>
<dbReference type="Proteomes" id="UP000615755">
    <property type="component" value="Unassembled WGS sequence"/>
</dbReference>
<keyword evidence="2" id="KW-0238">DNA-binding</keyword>
<evidence type="ECO:0000256" key="2">
    <source>
        <dbReference type="ARBA" id="ARBA00023125"/>
    </source>
</evidence>
<dbReference type="Gene3D" id="1.10.10.60">
    <property type="entry name" value="Homeodomain-like"/>
    <property type="match status" value="2"/>
</dbReference>
<proteinExistence type="predicted"/>
<evidence type="ECO:0000259" key="4">
    <source>
        <dbReference type="PROSITE" id="PS01124"/>
    </source>
</evidence>
<organism evidence="5 6">
    <name type="scientific">Pseudoalteromonas aurantia 208</name>
    <dbReference type="NCBI Taxonomy" id="1314867"/>
    <lineage>
        <taxon>Bacteria</taxon>
        <taxon>Pseudomonadati</taxon>
        <taxon>Pseudomonadota</taxon>
        <taxon>Gammaproteobacteria</taxon>
        <taxon>Alteromonadales</taxon>
        <taxon>Pseudoalteromonadaceae</taxon>
        <taxon>Pseudoalteromonas</taxon>
    </lineage>
</organism>
<accession>A0ABR9EL44</accession>
<dbReference type="PANTHER" id="PTHR43280:SF2">
    <property type="entry name" value="HTH-TYPE TRANSCRIPTIONAL REGULATOR EXSA"/>
    <property type="match status" value="1"/>
</dbReference>
<keyword evidence="6" id="KW-1185">Reference proteome</keyword>
<evidence type="ECO:0000313" key="5">
    <source>
        <dbReference type="EMBL" id="MBE0370443.1"/>
    </source>
</evidence>
<evidence type="ECO:0000256" key="3">
    <source>
        <dbReference type="ARBA" id="ARBA00023163"/>
    </source>
</evidence>
<dbReference type="InterPro" id="IPR018060">
    <property type="entry name" value="HTH_AraC"/>
</dbReference>
<dbReference type="Pfam" id="PF02311">
    <property type="entry name" value="AraC_binding"/>
    <property type="match status" value="1"/>
</dbReference>
<name>A0ABR9EL44_9GAMM</name>
<dbReference type="EMBL" id="AQGV01000015">
    <property type="protein sequence ID" value="MBE0370443.1"/>
    <property type="molecule type" value="Genomic_DNA"/>
</dbReference>
<comment type="caution">
    <text evidence="5">The sequence shown here is derived from an EMBL/GenBank/DDBJ whole genome shotgun (WGS) entry which is preliminary data.</text>
</comment>
<gene>
    <name evidence="5" type="ORF">PAUR_b0486</name>
</gene>
<keyword evidence="1" id="KW-0805">Transcription regulation</keyword>
<dbReference type="InterPro" id="IPR003313">
    <property type="entry name" value="AraC-bd"/>
</dbReference>
<dbReference type="RefSeq" id="WP_192509553.1">
    <property type="nucleotide sequence ID" value="NZ_AQGV01000015.1"/>
</dbReference>
<reference evidence="5 6" key="1">
    <citation type="submission" date="2015-03" db="EMBL/GenBank/DDBJ databases">
        <title>Genome sequence of Pseudoalteromonas aurantia.</title>
        <authorList>
            <person name="Xie B.-B."/>
            <person name="Rong J.-C."/>
            <person name="Qin Q.-L."/>
            <person name="Zhang Y.-Z."/>
        </authorList>
    </citation>
    <scope>NUCLEOTIDE SEQUENCE [LARGE SCALE GENOMIC DNA]</scope>
    <source>
        <strain evidence="5 6">208</strain>
    </source>
</reference>
<dbReference type="InterPro" id="IPR037923">
    <property type="entry name" value="HTH-like"/>
</dbReference>
<evidence type="ECO:0000313" key="6">
    <source>
        <dbReference type="Proteomes" id="UP000615755"/>
    </source>
</evidence>
<protein>
    <recommendedName>
        <fullName evidence="4">HTH araC/xylS-type domain-containing protein</fullName>
    </recommendedName>
</protein>
<feature type="domain" description="HTH araC/xylS-type" evidence="4">
    <location>
        <begin position="164"/>
        <end position="262"/>
    </location>
</feature>
<dbReference type="PROSITE" id="PS01124">
    <property type="entry name" value="HTH_ARAC_FAMILY_2"/>
    <property type="match status" value="1"/>
</dbReference>
<evidence type="ECO:0000256" key="1">
    <source>
        <dbReference type="ARBA" id="ARBA00023015"/>
    </source>
</evidence>
<keyword evidence="3" id="KW-0804">Transcription</keyword>
<dbReference type="CDD" id="cd02208">
    <property type="entry name" value="cupin_RmlC-like"/>
    <property type="match status" value="1"/>
</dbReference>